<feature type="domain" description="GST C-terminal" evidence="3">
    <location>
        <begin position="87"/>
        <end position="215"/>
    </location>
</feature>
<dbReference type="SFLD" id="SFLDG00358">
    <property type="entry name" value="Main_(cytGST)"/>
    <property type="match status" value="1"/>
</dbReference>
<comment type="caution">
    <text evidence="4">The sequence shown here is derived from an EMBL/GenBank/DDBJ whole genome shotgun (WGS) entry which is preliminary data.</text>
</comment>
<dbReference type="PROSITE" id="PS50405">
    <property type="entry name" value="GST_CTER"/>
    <property type="match status" value="1"/>
</dbReference>
<evidence type="ECO:0000259" key="3">
    <source>
        <dbReference type="PROSITE" id="PS50405"/>
    </source>
</evidence>
<reference evidence="4 5" key="1">
    <citation type="submission" date="2024-01" db="EMBL/GenBank/DDBJ databases">
        <title>Hyphobacterium bacterium isolated from marine sediment.</title>
        <authorList>
            <person name="Zhao S."/>
        </authorList>
    </citation>
    <scope>NUCLEOTIDE SEQUENCE [LARGE SCALE GENOMIC DNA]</scope>
    <source>
        <strain evidence="4 5">Y60-23</strain>
    </source>
</reference>
<dbReference type="InterPro" id="IPR034330">
    <property type="entry name" value="GST_Zeta_C"/>
</dbReference>
<dbReference type="CDD" id="cd03191">
    <property type="entry name" value="GST_C_Zeta"/>
    <property type="match status" value="1"/>
</dbReference>
<dbReference type="Pfam" id="PF02798">
    <property type="entry name" value="GST_N"/>
    <property type="match status" value="1"/>
</dbReference>
<dbReference type="InterPro" id="IPR036249">
    <property type="entry name" value="Thioredoxin-like_sf"/>
</dbReference>
<keyword evidence="4" id="KW-0413">Isomerase</keyword>
<gene>
    <name evidence="4" type="primary">maiA</name>
    <name evidence="4" type="ORF">V0U35_09885</name>
</gene>
<dbReference type="PANTHER" id="PTHR42673">
    <property type="entry name" value="MALEYLACETOACETATE ISOMERASE"/>
    <property type="match status" value="1"/>
</dbReference>
<keyword evidence="5" id="KW-1185">Reference proteome</keyword>
<dbReference type="InterPro" id="IPR036282">
    <property type="entry name" value="Glutathione-S-Trfase_C_sf"/>
</dbReference>
<dbReference type="EMBL" id="JAZDRO010000004">
    <property type="protein sequence ID" value="MEE2566990.1"/>
    <property type="molecule type" value="Genomic_DNA"/>
</dbReference>
<proteinExistence type="inferred from homology"/>
<dbReference type="InterPro" id="IPR005955">
    <property type="entry name" value="GST_Zeta"/>
</dbReference>
<dbReference type="SFLD" id="SFLDS00019">
    <property type="entry name" value="Glutathione_Transferase_(cytos"/>
    <property type="match status" value="1"/>
</dbReference>
<dbReference type="InterPro" id="IPR034333">
    <property type="entry name" value="GST_Zeta_N"/>
</dbReference>
<dbReference type="EC" id="5.2.1.2" evidence="4"/>
<sequence length="218" mass="24248">MALTLYGYWRSSAAYRLRIALNLKDVAYTQKPVNLKDGVQRSEAHRDIHPQGFVPALADDDGVLIQSPAILEWIEETWPEPALLPATPRERALVRAYGAVIGCDIHPVQNLRILNYIRAEHGQDNDGVTAWCQRWIMDGFAALERMAARDALPGSYLCGEAPSLADIYLVPQAYNARRFGVDMSAYPRLMAADATAREHPAFIAAEPERQPDAPEDGH</sequence>
<dbReference type="Pfam" id="PF13410">
    <property type="entry name" value="GST_C_2"/>
    <property type="match status" value="1"/>
</dbReference>
<dbReference type="InterPro" id="IPR004045">
    <property type="entry name" value="Glutathione_S-Trfase_N"/>
</dbReference>
<dbReference type="SUPFAM" id="SSF47616">
    <property type="entry name" value="GST C-terminal domain-like"/>
    <property type="match status" value="1"/>
</dbReference>
<dbReference type="NCBIfam" id="TIGR01262">
    <property type="entry name" value="maiA"/>
    <property type="match status" value="1"/>
</dbReference>
<dbReference type="GO" id="GO:0016034">
    <property type="term" value="F:maleylacetoacetate isomerase activity"/>
    <property type="evidence" value="ECO:0007669"/>
    <property type="project" value="UniProtKB-EC"/>
</dbReference>
<organism evidence="4 5">
    <name type="scientific">Hyphobacterium marinum</name>
    <dbReference type="NCBI Taxonomy" id="3116574"/>
    <lineage>
        <taxon>Bacteria</taxon>
        <taxon>Pseudomonadati</taxon>
        <taxon>Pseudomonadota</taxon>
        <taxon>Alphaproteobacteria</taxon>
        <taxon>Maricaulales</taxon>
        <taxon>Maricaulaceae</taxon>
        <taxon>Hyphobacterium</taxon>
    </lineage>
</organism>
<evidence type="ECO:0000313" key="4">
    <source>
        <dbReference type="EMBL" id="MEE2566990.1"/>
    </source>
</evidence>
<feature type="domain" description="GST N-terminal" evidence="2">
    <location>
        <begin position="1"/>
        <end position="82"/>
    </location>
</feature>
<dbReference type="PANTHER" id="PTHR42673:SF4">
    <property type="entry name" value="MALEYLACETOACETATE ISOMERASE"/>
    <property type="match status" value="1"/>
</dbReference>
<dbReference type="Proteomes" id="UP001310692">
    <property type="component" value="Unassembled WGS sequence"/>
</dbReference>
<protein>
    <submittedName>
        <fullName evidence="4">Maleylacetoacetate isomerase</fullName>
        <ecNumber evidence="4">5.2.1.2</ecNumber>
    </submittedName>
</protein>
<accession>A0ABU7LZN1</accession>
<dbReference type="SUPFAM" id="SSF52833">
    <property type="entry name" value="Thioredoxin-like"/>
    <property type="match status" value="1"/>
</dbReference>
<dbReference type="CDD" id="cd03042">
    <property type="entry name" value="GST_N_Zeta"/>
    <property type="match status" value="1"/>
</dbReference>
<dbReference type="Gene3D" id="1.20.1050.10">
    <property type="match status" value="1"/>
</dbReference>
<name>A0ABU7LZN1_9PROT</name>
<dbReference type="Gene3D" id="3.40.30.10">
    <property type="entry name" value="Glutaredoxin"/>
    <property type="match status" value="1"/>
</dbReference>
<comment type="similarity">
    <text evidence="1">Belongs to the GST superfamily. Zeta family.</text>
</comment>
<dbReference type="RefSeq" id="WP_330196547.1">
    <property type="nucleotide sequence ID" value="NZ_JAZDRO010000004.1"/>
</dbReference>
<dbReference type="InterPro" id="IPR040079">
    <property type="entry name" value="Glutathione_S-Trfase"/>
</dbReference>
<evidence type="ECO:0000259" key="2">
    <source>
        <dbReference type="PROSITE" id="PS50404"/>
    </source>
</evidence>
<evidence type="ECO:0000256" key="1">
    <source>
        <dbReference type="ARBA" id="ARBA00010007"/>
    </source>
</evidence>
<dbReference type="InterPro" id="IPR010987">
    <property type="entry name" value="Glutathione-S-Trfase_C-like"/>
</dbReference>
<evidence type="ECO:0000313" key="5">
    <source>
        <dbReference type="Proteomes" id="UP001310692"/>
    </source>
</evidence>
<dbReference type="PROSITE" id="PS50404">
    <property type="entry name" value="GST_NTER"/>
    <property type="match status" value="1"/>
</dbReference>